<dbReference type="Pfam" id="PF14881">
    <property type="entry name" value="Tubulin_3"/>
    <property type="match status" value="1"/>
</dbReference>
<dbReference type="Gene3D" id="3.40.50.1440">
    <property type="entry name" value="Tubulin/FtsZ, GTPase domain"/>
    <property type="match status" value="1"/>
</dbReference>
<dbReference type="SUPFAM" id="SSF52490">
    <property type="entry name" value="Tubulin nucleotide-binding domain-like"/>
    <property type="match status" value="1"/>
</dbReference>
<evidence type="ECO:0000313" key="9">
    <source>
        <dbReference type="EMBL" id="CCE63902.1"/>
    </source>
</evidence>
<sequence>MHEIINISISHRSNHLTTQFYNNKEKLLYTEDRPNTVDVFLNGTKDLISKTASYSPRALLWDSKLGNGSLGTFQYSESNDYYDPNKENLKEVGESLVVTHPRIQKSIYQEALDSGAPVPKLGINNSRYWSDYSHLIYNSKSLQNLNSWYHDVENPNLPDFEKLGQQKFQNYETGFQEFSDNYVSDFFDINLHYQLEQCDSLQGFNLITDVDNAWGGFSTAVLQELKNELPKSNVFTWTFNEDDALNGKTMKERAITKQSLSRITQKLKASINLIEESDLFIPLYADPKLTNWELSSKICKIFDAVNSVFDQNNVEQVRSMEYLVNCISDGTNDQNIISNITESHNEDEIYSYFPLINKFDLKSKVSYHEFSNCDIIRESNNNETLYENEKDKNNNDRIHLRTLKTYRYFPSDTISDEYKSNNDSNITLASTEVCRNVFKHWNHIVTKYFRNDTDREQLKEDISSRAAAYEYGWYDDEDSGDDDY</sequence>
<comment type="similarity">
    <text evidence="3">Belongs to the misato family.</text>
</comment>
<name>G8BVH4_TETPH</name>
<dbReference type="InterPro" id="IPR036525">
    <property type="entry name" value="Tubulin/FtsZ_GTPase_sf"/>
</dbReference>
<dbReference type="GO" id="GO:0007005">
    <property type="term" value="P:mitochondrion organization"/>
    <property type="evidence" value="ECO:0007669"/>
    <property type="project" value="InterPro"/>
</dbReference>
<evidence type="ECO:0000259" key="7">
    <source>
        <dbReference type="Pfam" id="PF10644"/>
    </source>
</evidence>
<proteinExistence type="inferred from homology"/>
<dbReference type="Proteomes" id="UP000005666">
    <property type="component" value="Chromosome 7"/>
</dbReference>
<reference evidence="9 10" key="1">
    <citation type="journal article" date="2011" name="Proc. Natl. Acad. Sci. U.S.A.">
        <title>Evolutionary erosion of yeast sex chromosomes by mating-type switching accidents.</title>
        <authorList>
            <person name="Gordon J.L."/>
            <person name="Armisen D."/>
            <person name="Proux-Wera E."/>
            <person name="Oheigeartaigh S.S."/>
            <person name="Byrne K.P."/>
            <person name="Wolfe K.H."/>
        </authorList>
    </citation>
    <scope>NUCLEOTIDE SEQUENCE [LARGE SCALE GENOMIC DNA]</scope>
    <source>
        <strain evidence="10">ATCC 24235 / CBS 4417 / NBRC 1672 / NRRL Y-8282 / UCD 70-5</strain>
    </source>
</reference>
<dbReference type="HOGENOM" id="CLU_022511_2_2_1"/>
<evidence type="ECO:0000256" key="5">
    <source>
        <dbReference type="ARBA" id="ARBA00022030"/>
    </source>
</evidence>
<dbReference type="InterPro" id="IPR019605">
    <property type="entry name" value="Misato_II_tubulin-like"/>
</dbReference>
<keyword evidence="6" id="KW-0496">Mitochondrion</keyword>
<dbReference type="OMA" id="DNGWGGF"/>
<dbReference type="OrthoDB" id="271881at2759"/>
<dbReference type="EMBL" id="HE612862">
    <property type="protein sequence ID" value="CCE63902.1"/>
    <property type="molecule type" value="Genomic_DNA"/>
</dbReference>
<comment type="function">
    <text evidence="1">Involved in the partitioning of the mitochondrial organelle and mitochondrial DNA (mtDNA) inheritance.</text>
</comment>
<gene>
    <name evidence="9" type="primary">TPHA0G00660</name>
    <name evidence="9" type="ordered locus">TPHA_0G00660</name>
</gene>
<organism evidence="9 10">
    <name type="scientific">Tetrapisispora phaffii (strain ATCC 24235 / CBS 4417 / NBRC 1672 / NRRL Y-8282 / UCD 70-5)</name>
    <name type="common">Yeast</name>
    <name type="synonym">Fabospora phaffii</name>
    <dbReference type="NCBI Taxonomy" id="1071381"/>
    <lineage>
        <taxon>Eukaryota</taxon>
        <taxon>Fungi</taxon>
        <taxon>Dikarya</taxon>
        <taxon>Ascomycota</taxon>
        <taxon>Saccharomycotina</taxon>
        <taxon>Saccharomycetes</taxon>
        <taxon>Saccharomycetales</taxon>
        <taxon>Saccharomycetaceae</taxon>
        <taxon>Tetrapisispora</taxon>
    </lineage>
</organism>
<dbReference type="KEGG" id="tpf:TPHA_0G00660"/>
<keyword evidence="10" id="KW-1185">Reference proteome</keyword>
<dbReference type="PANTHER" id="PTHR13391">
    <property type="entry name" value="MITOCHONDRIAL DISTRIBUTION REGULATOR MISATO"/>
    <property type="match status" value="1"/>
</dbReference>
<dbReference type="STRING" id="1071381.G8BVH4"/>
<feature type="domain" description="DML1/Misato tubulin" evidence="8">
    <location>
        <begin position="119"/>
        <end position="299"/>
    </location>
</feature>
<feature type="domain" description="Misato Segment II tubulin-like" evidence="7">
    <location>
        <begin position="2"/>
        <end position="113"/>
    </location>
</feature>
<evidence type="ECO:0000256" key="2">
    <source>
        <dbReference type="ARBA" id="ARBA00004173"/>
    </source>
</evidence>
<dbReference type="GO" id="GO:0006276">
    <property type="term" value="P:plasmid maintenance"/>
    <property type="evidence" value="ECO:0007669"/>
    <property type="project" value="EnsemblFungi"/>
</dbReference>
<accession>G8BVH4</accession>
<evidence type="ECO:0000313" key="10">
    <source>
        <dbReference type="Proteomes" id="UP000005666"/>
    </source>
</evidence>
<evidence type="ECO:0000256" key="1">
    <source>
        <dbReference type="ARBA" id="ARBA00003757"/>
    </source>
</evidence>
<evidence type="ECO:0000259" key="8">
    <source>
        <dbReference type="Pfam" id="PF14881"/>
    </source>
</evidence>
<dbReference type="GeneID" id="11533597"/>
<evidence type="ECO:0000256" key="6">
    <source>
        <dbReference type="ARBA" id="ARBA00023128"/>
    </source>
</evidence>
<protein>
    <recommendedName>
        <fullName evidence="4">Protein DML1</fullName>
    </recommendedName>
    <alternativeName>
        <fullName evidence="5">Protein dml1</fullName>
    </alternativeName>
</protein>
<dbReference type="PANTHER" id="PTHR13391:SF0">
    <property type="entry name" value="PROTEIN MISATO HOMOLOG 1"/>
    <property type="match status" value="1"/>
</dbReference>
<dbReference type="Pfam" id="PF10644">
    <property type="entry name" value="Misat_Tub_SegII"/>
    <property type="match status" value="1"/>
</dbReference>
<comment type="subcellular location">
    <subcellularLocation>
        <location evidence="2">Mitochondrion</location>
    </subcellularLocation>
</comment>
<dbReference type="AlphaFoldDB" id="G8BVH4"/>
<dbReference type="RefSeq" id="XP_003686336.1">
    <property type="nucleotide sequence ID" value="XM_003686288.1"/>
</dbReference>
<dbReference type="eggNOG" id="KOG2530">
    <property type="taxonomic scope" value="Eukaryota"/>
</dbReference>
<evidence type="ECO:0000256" key="3">
    <source>
        <dbReference type="ARBA" id="ARBA00008507"/>
    </source>
</evidence>
<dbReference type="GO" id="GO:0005739">
    <property type="term" value="C:mitochondrion"/>
    <property type="evidence" value="ECO:0007669"/>
    <property type="project" value="UniProtKB-SubCell"/>
</dbReference>
<dbReference type="InterPro" id="IPR049942">
    <property type="entry name" value="DML1/Misato"/>
</dbReference>
<evidence type="ECO:0000256" key="4">
    <source>
        <dbReference type="ARBA" id="ARBA00014097"/>
    </source>
</evidence>
<dbReference type="InterPro" id="IPR029209">
    <property type="entry name" value="DML1/Misato_tubulin"/>
</dbReference>